<dbReference type="KEGG" id="sphe:GFH32_03405"/>
<gene>
    <name evidence="1" type="ORF">GFH32_03405</name>
</gene>
<dbReference type="Gene3D" id="2.160.20.120">
    <property type="match status" value="1"/>
</dbReference>
<keyword evidence="2" id="KW-1185">Reference proteome</keyword>
<dbReference type="RefSeq" id="WP_153509750.1">
    <property type="nucleotide sequence ID" value="NZ_CP045652.1"/>
</dbReference>
<name>A0A5Q0Q5W1_9SPHI</name>
<organism evidence="1 2">
    <name type="scientific">Sphingobacterium zhuxiongii</name>
    <dbReference type="NCBI Taxonomy" id="2662364"/>
    <lineage>
        <taxon>Bacteria</taxon>
        <taxon>Pseudomonadati</taxon>
        <taxon>Bacteroidota</taxon>
        <taxon>Sphingobacteriia</taxon>
        <taxon>Sphingobacteriales</taxon>
        <taxon>Sphingobacteriaceae</taxon>
        <taxon>Sphingobacterium</taxon>
    </lineage>
</organism>
<accession>A0A5Q0Q5W1</accession>
<evidence type="ECO:0000313" key="2">
    <source>
        <dbReference type="Proteomes" id="UP000326921"/>
    </source>
</evidence>
<dbReference type="EMBL" id="CP045652">
    <property type="protein sequence ID" value="QGA25427.1"/>
    <property type="molecule type" value="Genomic_DNA"/>
</dbReference>
<dbReference type="AlphaFoldDB" id="A0A5Q0Q5W1"/>
<proteinExistence type="predicted"/>
<reference evidence="1 2" key="1">
    <citation type="submission" date="2019-10" db="EMBL/GenBank/DDBJ databases">
        <authorList>
            <person name="Dong K."/>
        </authorList>
    </citation>
    <scope>NUCLEOTIDE SEQUENCE [LARGE SCALE GENOMIC DNA]</scope>
    <source>
        <strain evidence="2">dk4302</strain>
    </source>
</reference>
<evidence type="ECO:0000313" key="1">
    <source>
        <dbReference type="EMBL" id="QGA25427.1"/>
    </source>
</evidence>
<dbReference type="Proteomes" id="UP000326921">
    <property type="component" value="Chromosome"/>
</dbReference>
<protein>
    <submittedName>
        <fullName evidence="1">Uncharacterized protein</fullName>
    </submittedName>
</protein>
<sequence length="260" mass="28893">MKKSTIYILSAALIIFIGLFILHPLSGNILTSSYESKEPIGTISKMMMKLGKPDTVQPTNLQHIEHIIINGSGKGQRGFIEIRQGDENQIWKAKTPYLATLSSKIEGNTIIINETNDSYFNLHLSLASPSIKSITLNNTSFYCDVIAQGESQVTMPQINVGKNGTLNIRTGTDRQQMLLSKLKIEAKEESIVKLENLKIQDLNATLTNARMDLSPNLIADSVNINLQGLSHVIRPRDSKNISVFNLTGETAYYDARYPKK</sequence>